<name>A0A369TE11_9PROT</name>
<keyword evidence="3" id="KW-0732">Signal</keyword>
<dbReference type="RefSeq" id="WP_114580765.1">
    <property type="nucleotide sequence ID" value="NZ_QPMH01000002.1"/>
</dbReference>
<gene>
    <name evidence="4" type="ORF">DRB17_03455</name>
</gene>
<dbReference type="GO" id="GO:0019605">
    <property type="term" value="P:butyrate metabolic process"/>
    <property type="evidence" value="ECO:0007669"/>
    <property type="project" value="InterPro"/>
</dbReference>
<evidence type="ECO:0000256" key="2">
    <source>
        <dbReference type="SAM" id="MobiDB-lite"/>
    </source>
</evidence>
<dbReference type="AlphaFoldDB" id="A0A369TE11"/>
<sequence length="708" mass="74680">MRVTAKVIGAALAAPVMLAASPVLAADPPAFIKGDVRITEFDGVTDDLLTAGLGAAGLQSGTPPALSDPPTAAELRRLAIYNNYRALVDVTTGGGYGTLYGPDVSAAGVPGEGPGMIAGREYLAFAGPASGHVNVSLLVQVPDIFDPDAPCIVTGPSSGSRGVYGAIGTSGEWGLKNGCAVAYTDKGTGTGAHNLGDDTVDLITGERVTADEAGKDSIFTAGINDRKQADYDDETPHRFAFKHAHSENNPEADWGKNVLQSIRFAFWALNEAHPDADIRPGNTVVIASSVSNGGGSSVLAAEQDKQGLIDGVAVSEPNVNPEPGGDFAIKQGEGPPFFDHSKSLYDYTTLLNLYQACANLDNPAAPFNFLGLTAIQQNRCASLAELGLLTSGTLAGQAAEAQEIINDFGILEEQNIVQPSHYWVFVPQAIAVTYANAYGQFSVLERLCGYSFGATTGNSLIPDLGNPDDGVPVPLALAAENALFATSNGIPPTSGVNLINDRAVEGSRETRHSTSPSTGRQDHNIDGNLCLRDLATGVDTVTGEKLRGRQQARHKQILNGIREIRASGDLNGKPAIFVTGRSDAILPPNHTSRAYFGLNRLQEGTDSELRYIEVLNAQHLDAFNQFPGFDNRFIPLHHYFIQALDIMFAHLKDGLPLPPSQVVRTVPRGGPDGGAPDIVEAVNLPAIQQNPAVTDEIRFEGNQVLIPE</sequence>
<organism evidence="4 5">
    <name type="scientific">Ferruginivarius sediminum</name>
    <dbReference type="NCBI Taxonomy" id="2661937"/>
    <lineage>
        <taxon>Bacteria</taxon>
        <taxon>Pseudomonadati</taxon>
        <taxon>Pseudomonadota</taxon>
        <taxon>Alphaproteobacteria</taxon>
        <taxon>Rhodospirillales</taxon>
        <taxon>Rhodospirillaceae</taxon>
        <taxon>Ferruginivarius</taxon>
    </lineage>
</organism>
<dbReference type="InterPro" id="IPR016582">
    <property type="entry name" value="OHBut_olig_hydro_put"/>
</dbReference>
<feature type="region of interest" description="Disordered" evidence="2">
    <location>
        <begin position="504"/>
        <end position="526"/>
    </location>
</feature>
<evidence type="ECO:0000256" key="3">
    <source>
        <dbReference type="SAM" id="SignalP"/>
    </source>
</evidence>
<evidence type="ECO:0000313" key="4">
    <source>
        <dbReference type="EMBL" id="RDD63510.1"/>
    </source>
</evidence>
<dbReference type="Proteomes" id="UP000253941">
    <property type="component" value="Unassembled WGS sequence"/>
</dbReference>
<evidence type="ECO:0000313" key="5">
    <source>
        <dbReference type="Proteomes" id="UP000253941"/>
    </source>
</evidence>
<protein>
    <submittedName>
        <fullName evidence="4">D-(-)-3-hydroxybutyrate oligomer hydrolase</fullName>
    </submittedName>
</protein>
<proteinExistence type="predicted"/>
<dbReference type="GO" id="GO:0047989">
    <property type="term" value="F:hydroxybutyrate-dimer hydrolase activity"/>
    <property type="evidence" value="ECO:0007669"/>
    <property type="project" value="InterPro"/>
</dbReference>
<dbReference type="PIRSF" id="PIRSF011409">
    <property type="entry name" value="HObutyrate_olig_hydrol"/>
    <property type="match status" value="1"/>
</dbReference>
<comment type="caution">
    <text evidence="4">The sequence shown here is derived from an EMBL/GenBank/DDBJ whole genome shotgun (WGS) entry which is preliminary data.</text>
</comment>
<feature type="signal peptide" evidence="3">
    <location>
        <begin position="1"/>
        <end position="25"/>
    </location>
</feature>
<feature type="chain" id="PRO_5017066954" evidence="3">
    <location>
        <begin position="26"/>
        <end position="708"/>
    </location>
</feature>
<accession>A0A369TE11</accession>
<dbReference type="EMBL" id="QPMH01000002">
    <property type="protein sequence ID" value="RDD63510.1"/>
    <property type="molecule type" value="Genomic_DNA"/>
</dbReference>
<evidence type="ECO:0000256" key="1">
    <source>
        <dbReference type="ARBA" id="ARBA00022801"/>
    </source>
</evidence>
<keyword evidence="1 4" id="KW-0378">Hydrolase</keyword>
<dbReference type="GO" id="GO:0005615">
    <property type="term" value="C:extracellular space"/>
    <property type="evidence" value="ECO:0007669"/>
    <property type="project" value="InterPro"/>
</dbReference>
<reference evidence="4 5" key="1">
    <citation type="submission" date="2018-07" db="EMBL/GenBank/DDBJ databases">
        <title>Venubactetium sediminum gen. nov., sp. nov., isolated from a marine solar saltern.</title>
        <authorList>
            <person name="Wang S."/>
        </authorList>
    </citation>
    <scope>NUCLEOTIDE SEQUENCE [LARGE SCALE GENOMIC DNA]</scope>
    <source>
        <strain evidence="4 5">WD2A32</strain>
    </source>
</reference>
<dbReference type="Pfam" id="PF10605">
    <property type="entry name" value="3HBOH"/>
    <property type="match status" value="1"/>
</dbReference>
<keyword evidence="5" id="KW-1185">Reference proteome</keyword>